<accession>A0A2T3AIH0</accession>
<evidence type="ECO:0008006" key="3">
    <source>
        <dbReference type="Google" id="ProtNLM"/>
    </source>
</evidence>
<name>A0A2T3AIH0_9PEZI</name>
<dbReference type="InParanoid" id="A0A2T3AIH0"/>
<dbReference type="EMBL" id="KZ678385">
    <property type="protein sequence ID" value="PSR99234.1"/>
    <property type="molecule type" value="Genomic_DNA"/>
</dbReference>
<dbReference type="AlphaFoldDB" id="A0A2T3AIH0"/>
<evidence type="ECO:0000313" key="2">
    <source>
        <dbReference type="Proteomes" id="UP000241462"/>
    </source>
</evidence>
<proteinExistence type="predicted"/>
<dbReference type="InterPro" id="IPR029063">
    <property type="entry name" value="SAM-dependent_MTases_sf"/>
</dbReference>
<organism evidence="1 2">
    <name type="scientific">Coniella lustricola</name>
    <dbReference type="NCBI Taxonomy" id="2025994"/>
    <lineage>
        <taxon>Eukaryota</taxon>
        <taxon>Fungi</taxon>
        <taxon>Dikarya</taxon>
        <taxon>Ascomycota</taxon>
        <taxon>Pezizomycotina</taxon>
        <taxon>Sordariomycetes</taxon>
        <taxon>Sordariomycetidae</taxon>
        <taxon>Diaporthales</taxon>
        <taxon>Schizoparmaceae</taxon>
        <taxon>Coniella</taxon>
    </lineage>
</organism>
<dbReference type="Proteomes" id="UP000241462">
    <property type="component" value="Unassembled WGS sequence"/>
</dbReference>
<reference evidence="1 2" key="1">
    <citation type="journal article" date="2018" name="Mycol. Prog.">
        <title>Coniella lustricola, a new species from submerged detritus.</title>
        <authorList>
            <person name="Raudabaugh D.B."/>
            <person name="Iturriaga T."/>
            <person name="Carver A."/>
            <person name="Mondo S."/>
            <person name="Pangilinan J."/>
            <person name="Lipzen A."/>
            <person name="He G."/>
            <person name="Amirebrahimi M."/>
            <person name="Grigoriev I.V."/>
            <person name="Miller A.N."/>
        </authorList>
    </citation>
    <scope>NUCLEOTIDE SEQUENCE [LARGE SCALE GENOMIC DNA]</scope>
    <source>
        <strain evidence="1 2">B22-T-1</strain>
    </source>
</reference>
<sequence>MSPGAGAGSGSGFYDIAIEKGTDKVTIHSYQTMYERYLAPKRNRKHIKLLEIGLGCWMGARNGRVGSAYHTWKEYFFNVDMYFIEQDPDCVQQWNKADGINGGGATVVLGDPSDDLFMADFKRQHARASTGGDFDVIVLSGGHTVAQQIKSLQSLWSTIRPGGVFFCEYLETSYLGKFGGEVGANNSHKLTGKATMFRYLHEIMEDMMYPDPNLDIYQLKGAGVHWQKNVKFHEVESISHIDCAKQICAVSKRAD</sequence>
<dbReference type="SUPFAM" id="SSF53335">
    <property type="entry name" value="S-adenosyl-L-methionine-dependent methyltransferases"/>
    <property type="match status" value="1"/>
</dbReference>
<evidence type="ECO:0000313" key="1">
    <source>
        <dbReference type="EMBL" id="PSR99234.1"/>
    </source>
</evidence>
<dbReference type="OrthoDB" id="407477at2759"/>
<keyword evidence="2" id="KW-1185">Reference proteome</keyword>
<dbReference type="Gene3D" id="3.40.50.150">
    <property type="entry name" value="Vaccinia Virus protein VP39"/>
    <property type="match status" value="1"/>
</dbReference>
<dbReference type="STRING" id="2025994.A0A2T3AIH0"/>
<protein>
    <recommendedName>
        <fullName evidence="3">S-adenosyl-L-methionine-dependent methyltransferase</fullName>
    </recommendedName>
</protein>
<dbReference type="CDD" id="cd02440">
    <property type="entry name" value="AdoMet_MTases"/>
    <property type="match status" value="1"/>
</dbReference>
<gene>
    <name evidence="1" type="ORF">BD289DRAFT_424367</name>
</gene>